<dbReference type="SUPFAM" id="SSF82689">
    <property type="entry name" value="Mechanosensitive channel protein MscS (YggB), C-terminal domain"/>
    <property type="match status" value="1"/>
</dbReference>
<name>A0ABW4EII8_9RHOB</name>
<organism evidence="2 3">
    <name type="scientific">Lacimonas salitolerans</name>
    <dbReference type="NCBI Taxonomy" id="1323750"/>
    <lineage>
        <taxon>Bacteria</taxon>
        <taxon>Pseudomonadati</taxon>
        <taxon>Pseudomonadota</taxon>
        <taxon>Alphaproteobacteria</taxon>
        <taxon>Rhodobacterales</taxon>
        <taxon>Paracoccaceae</taxon>
        <taxon>Lacimonas</taxon>
    </lineage>
</organism>
<keyword evidence="3" id="KW-1185">Reference proteome</keyword>
<protein>
    <submittedName>
        <fullName evidence="2">Uncharacterized protein</fullName>
    </submittedName>
</protein>
<dbReference type="EMBL" id="JBHUDD010000094">
    <property type="protein sequence ID" value="MFD1510411.1"/>
    <property type="molecule type" value="Genomic_DNA"/>
</dbReference>
<comment type="caution">
    <text evidence="2">The sequence shown here is derived from an EMBL/GenBank/DDBJ whole genome shotgun (WGS) entry which is preliminary data.</text>
</comment>
<dbReference type="Proteomes" id="UP001597186">
    <property type="component" value="Unassembled WGS sequence"/>
</dbReference>
<feature type="region of interest" description="Disordered" evidence="1">
    <location>
        <begin position="65"/>
        <end position="127"/>
    </location>
</feature>
<gene>
    <name evidence="2" type="ORF">ACFTOW_13485</name>
</gene>
<dbReference type="RefSeq" id="WP_379916564.1">
    <property type="nucleotide sequence ID" value="NZ_JBHUDD010000094.1"/>
</dbReference>
<dbReference type="InterPro" id="IPR011066">
    <property type="entry name" value="MscS_channel_C_sf"/>
</dbReference>
<proteinExistence type="predicted"/>
<reference evidence="3" key="1">
    <citation type="journal article" date="2019" name="Int. J. Syst. Evol. Microbiol.">
        <title>The Global Catalogue of Microorganisms (GCM) 10K type strain sequencing project: providing services to taxonomists for standard genome sequencing and annotation.</title>
        <authorList>
            <consortium name="The Broad Institute Genomics Platform"/>
            <consortium name="The Broad Institute Genome Sequencing Center for Infectious Disease"/>
            <person name="Wu L."/>
            <person name="Ma J."/>
        </authorList>
    </citation>
    <scope>NUCLEOTIDE SEQUENCE [LARGE SCALE GENOMIC DNA]</scope>
    <source>
        <strain evidence="3">CGMCC 1.12477</strain>
    </source>
</reference>
<evidence type="ECO:0000256" key="1">
    <source>
        <dbReference type="SAM" id="MobiDB-lite"/>
    </source>
</evidence>
<sequence length="127" mass="13963">MTSPAVLVWTESLNASDISLRMTAWIDQRSTSLLTARGEAIRQILAAFEAAGIEMPDPTYRLVMCDPPAPAQQTTQHSPQGPAAPANNPDDSLDVQASTEHQLERIVEEERVVTAQDDLLRRDAPRE</sequence>
<evidence type="ECO:0000313" key="3">
    <source>
        <dbReference type="Proteomes" id="UP001597186"/>
    </source>
</evidence>
<accession>A0ABW4EII8</accession>
<evidence type="ECO:0000313" key="2">
    <source>
        <dbReference type="EMBL" id="MFD1510411.1"/>
    </source>
</evidence>
<dbReference type="Gene3D" id="3.30.70.100">
    <property type="match status" value="1"/>
</dbReference>
<feature type="compositionally biased region" description="Basic and acidic residues" evidence="1">
    <location>
        <begin position="101"/>
        <end position="127"/>
    </location>
</feature>